<feature type="non-terminal residue" evidence="1">
    <location>
        <position position="1"/>
    </location>
</feature>
<organism evidence="1 2">
    <name type="scientific">Porites lobata</name>
    <dbReference type="NCBI Taxonomy" id="104759"/>
    <lineage>
        <taxon>Eukaryota</taxon>
        <taxon>Metazoa</taxon>
        <taxon>Cnidaria</taxon>
        <taxon>Anthozoa</taxon>
        <taxon>Hexacorallia</taxon>
        <taxon>Scleractinia</taxon>
        <taxon>Fungiina</taxon>
        <taxon>Poritidae</taxon>
        <taxon>Porites</taxon>
    </lineage>
</organism>
<gene>
    <name evidence="1" type="ORF">PLOB_00005263</name>
</gene>
<evidence type="ECO:0000313" key="2">
    <source>
        <dbReference type="Proteomes" id="UP001159405"/>
    </source>
</evidence>
<keyword evidence="2" id="KW-1185">Reference proteome</keyword>
<name>A0ABN8QGL8_9CNID</name>
<accession>A0ABN8QGL8</accession>
<comment type="caution">
    <text evidence="1">The sequence shown here is derived from an EMBL/GenBank/DDBJ whole genome shotgun (WGS) entry which is preliminary data.</text>
</comment>
<evidence type="ECO:0000313" key="1">
    <source>
        <dbReference type="EMBL" id="CAH3162389.1"/>
    </source>
</evidence>
<dbReference type="Proteomes" id="UP001159405">
    <property type="component" value="Unassembled WGS sequence"/>
</dbReference>
<protein>
    <submittedName>
        <fullName evidence="1">Uncharacterized protein</fullName>
    </submittedName>
</protein>
<sequence length="113" mass="13191">HQEPFHDIVLHEGSSNHPELSITQQAVHLHVSILDFAAYCKYKKRMKFEPNMQHTLGTVMTIVESWIAFLETVGEKDEVEQLKAFNIVIAKPSDLRFPTMEKTEPIYILRHQY</sequence>
<proteinExistence type="predicted"/>
<reference evidence="1 2" key="1">
    <citation type="submission" date="2022-05" db="EMBL/GenBank/DDBJ databases">
        <authorList>
            <consortium name="Genoscope - CEA"/>
            <person name="William W."/>
        </authorList>
    </citation>
    <scope>NUCLEOTIDE SEQUENCE [LARGE SCALE GENOMIC DNA]</scope>
</reference>
<dbReference type="EMBL" id="CALNXK010000123">
    <property type="protein sequence ID" value="CAH3162389.1"/>
    <property type="molecule type" value="Genomic_DNA"/>
</dbReference>